<name>A0A4S4EI46_CAMSN</name>
<sequence>MASMCRSAVMAGARSLTARSSKTLLPKSLFSPKSTIPSPFSSSSRPIPFSASRVVSMLASVESMMPLHSAIASARLRSNIAVDSSCWSLLSEGFETHTQTHSASHSHGALLRSLLSLSRSPPLVWSPPLSFSHRRASLLTGDPPSPPILPYRLTSAIPPSVPHRCCFLSFTAAPPSPPTSLTVAALSV</sequence>
<keyword evidence="2" id="KW-1185">Reference proteome</keyword>
<organism evidence="1 2">
    <name type="scientific">Camellia sinensis var. sinensis</name>
    <name type="common">China tea</name>
    <dbReference type="NCBI Taxonomy" id="542762"/>
    <lineage>
        <taxon>Eukaryota</taxon>
        <taxon>Viridiplantae</taxon>
        <taxon>Streptophyta</taxon>
        <taxon>Embryophyta</taxon>
        <taxon>Tracheophyta</taxon>
        <taxon>Spermatophyta</taxon>
        <taxon>Magnoliopsida</taxon>
        <taxon>eudicotyledons</taxon>
        <taxon>Gunneridae</taxon>
        <taxon>Pentapetalae</taxon>
        <taxon>asterids</taxon>
        <taxon>Ericales</taxon>
        <taxon>Theaceae</taxon>
        <taxon>Camellia</taxon>
    </lineage>
</organism>
<evidence type="ECO:0000313" key="2">
    <source>
        <dbReference type="Proteomes" id="UP000306102"/>
    </source>
</evidence>
<dbReference type="InterPro" id="IPR043459">
    <property type="entry name" value="NFD6/NOXY2-like"/>
</dbReference>
<reference evidence="1 2" key="1">
    <citation type="journal article" date="2018" name="Proc. Natl. Acad. Sci. U.S.A.">
        <title>Draft genome sequence of Camellia sinensis var. sinensis provides insights into the evolution of the tea genome and tea quality.</title>
        <authorList>
            <person name="Wei C."/>
            <person name="Yang H."/>
            <person name="Wang S."/>
            <person name="Zhao J."/>
            <person name="Liu C."/>
            <person name="Gao L."/>
            <person name="Xia E."/>
            <person name="Lu Y."/>
            <person name="Tai Y."/>
            <person name="She G."/>
            <person name="Sun J."/>
            <person name="Cao H."/>
            <person name="Tong W."/>
            <person name="Gao Q."/>
            <person name="Li Y."/>
            <person name="Deng W."/>
            <person name="Jiang X."/>
            <person name="Wang W."/>
            <person name="Chen Q."/>
            <person name="Zhang S."/>
            <person name="Li H."/>
            <person name="Wu J."/>
            <person name="Wang P."/>
            <person name="Li P."/>
            <person name="Shi C."/>
            <person name="Zheng F."/>
            <person name="Jian J."/>
            <person name="Huang B."/>
            <person name="Shan D."/>
            <person name="Shi M."/>
            <person name="Fang C."/>
            <person name="Yue Y."/>
            <person name="Li F."/>
            <person name="Li D."/>
            <person name="Wei S."/>
            <person name="Han B."/>
            <person name="Jiang C."/>
            <person name="Yin Y."/>
            <person name="Xia T."/>
            <person name="Zhang Z."/>
            <person name="Bennetzen J.L."/>
            <person name="Zhao S."/>
            <person name="Wan X."/>
        </authorList>
    </citation>
    <scope>NUCLEOTIDE SEQUENCE [LARGE SCALE GENOMIC DNA]</scope>
    <source>
        <strain evidence="2">cv. Shuchazao</strain>
        <tissue evidence="1">Leaf</tissue>
    </source>
</reference>
<dbReference type="EMBL" id="SDRB02004261">
    <property type="protein sequence ID" value="THG16169.1"/>
    <property type="molecule type" value="Genomic_DNA"/>
</dbReference>
<gene>
    <name evidence="1" type="ORF">TEA_007239</name>
</gene>
<accession>A0A4S4EI46</accession>
<dbReference type="AlphaFoldDB" id="A0A4S4EI46"/>
<dbReference type="PANTHER" id="PTHR33156:SF37">
    <property type="entry name" value="PROTEIN NUCLEAR FUSION DEFECTIVE 6, CHLOROPLASTIC_MITOCHONDRIAL"/>
    <property type="match status" value="1"/>
</dbReference>
<comment type="caution">
    <text evidence="1">The sequence shown here is derived from an EMBL/GenBank/DDBJ whole genome shotgun (WGS) entry which is preliminary data.</text>
</comment>
<evidence type="ECO:0000313" key="1">
    <source>
        <dbReference type="EMBL" id="THG16169.1"/>
    </source>
</evidence>
<dbReference type="PANTHER" id="PTHR33156">
    <property type="entry name" value="OS02G0230000 PROTEIN"/>
    <property type="match status" value="1"/>
</dbReference>
<proteinExistence type="predicted"/>
<dbReference type="Proteomes" id="UP000306102">
    <property type="component" value="Unassembled WGS sequence"/>
</dbReference>
<protein>
    <submittedName>
        <fullName evidence="1">Uncharacterized protein</fullName>
    </submittedName>
</protein>